<feature type="domain" description="Integrase catalytic" evidence="3">
    <location>
        <begin position="132"/>
        <end position="312"/>
    </location>
</feature>
<evidence type="ECO:0000259" key="3">
    <source>
        <dbReference type="PROSITE" id="PS50994"/>
    </source>
</evidence>
<accession>A0A8J7H1F3</accession>
<dbReference type="GO" id="GO:0015074">
    <property type="term" value="P:DNA integration"/>
    <property type="evidence" value="ECO:0007669"/>
    <property type="project" value="InterPro"/>
</dbReference>
<dbReference type="PROSITE" id="PS50994">
    <property type="entry name" value="INTEGRASE"/>
    <property type="match status" value="1"/>
</dbReference>
<comment type="similarity">
    <text evidence="1">Belongs to the transposase IS21/IS408/IS1162 family.</text>
</comment>
<dbReference type="Gene3D" id="3.30.420.10">
    <property type="entry name" value="Ribonuclease H-like superfamily/Ribonuclease H"/>
    <property type="match status" value="1"/>
</dbReference>
<gene>
    <name evidence="4" type="primary">istA</name>
    <name evidence="4" type="ORF">I5677_17020</name>
</gene>
<dbReference type="InterPro" id="IPR017895">
    <property type="entry name" value="HTH_IS408/IS1162_type"/>
</dbReference>
<evidence type="ECO:0000313" key="4">
    <source>
        <dbReference type="EMBL" id="MBH1942594.1"/>
    </source>
</evidence>
<organism evidence="4 5">
    <name type="scientific">Mobilitalea sibirica</name>
    <dbReference type="NCBI Taxonomy" id="1462919"/>
    <lineage>
        <taxon>Bacteria</taxon>
        <taxon>Bacillati</taxon>
        <taxon>Bacillota</taxon>
        <taxon>Clostridia</taxon>
        <taxon>Lachnospirales</taxon>
        <taxon>Lachnospiraceae</taxon>
        <taxon>Mobilitalea</taxon>
    </lineage>
</organism>
<evidence type="ECO:0000259" key="2">
    <source>
        <dbReference type="PROSITE" id="PS50532"/>
    </source>
</evidence>
<dbReference type="Proteomes" id="UP000623269">
    <property type="component" value="Unassembled WGS sequence"/>
</dbReference>
<dbReference type="NCBIfam" id="NF033546">
    <property type="entry name" value="transpos_IS21"/>
    <property type="match status" value="1"/>
</dbReference>
<dbReference type="InterPro" id="IPR012337">
    <property type="entry name" value="RNaseH-like_sf"/>
</dbReference>
<dbReference type="GO" id="GO:0003676">
    <property type="term" value="F:nucleic acid binding"/>
    <property type="evidence" value="ECO:0007669"/>
    <property type="project" value="InterPro"/>
</dbReference>
<reference evidence="4" key="1">
    <citation type="submission" date="2020-12" db="EMBL/GenBank/DDBJ databases">
        <title>M. sibirica DSM 26468T genome.</title>
        <authorList>
            <person name="Thieme N."/>
            <person name="Rettenmaier R."/>
            <person name="Zverlov V."/>
            <person name="Liebl W."/>
        </authorList>
    </citation>
    <scope>NUCLEOTIDE SEQUENCE</scope>
    <source>
        <strain evidence="4">DSM 26468</strain>
    </source>
</reference>
<dbReference type="InterPro" id="IPR054353">
    <property type="entry name" value="IstA-like_C"/>
</dbReference>
<dbReference type="SUPFAM" id="SSF53098">
    <property type="entry name" value="Ribonuclease H-like"/>
    <property type="match status" value="1"/>
</dbReference>
<dbReference type="PROSITE" id="PS50532">
    <property type="entry name" value="HTH_IS408"/>
    <property type="match status" value="1"/>
</dbReference>
<feature type="domain" description="HTH IS408-type" evidence="2">
    <location>
        <begin position="4"/>
        <end position="84"/>
    </location>
</feature>
<proteinExistence type="inferred from homology"/>
<dbReference type="Pfam" id="PF22483">
    <property type="entry name" value="Mu-transpos_C_2"/>
    <property type="match status" value="1"/>
</dbReference>
<dbReference type="EMBL" id="JAEAGR010000032">
    <property type="protein sequence ID" value="MBH1942594.1"/>
    <property type="molecule type" value="Genomic_DNA"/>
</dbReference>
<dbReference type="InterPro" id="IPR001584">
    <property type="entry name" value="Integrase_cat-core"/>
</dbReference>
<name>A0A8J7H1F3_9FIRM</name>
<dbReference type="PANTHER" id="PTHR35004:SF8">
    <property type="entry name" value="TRANSPOSASE RV3428C-RELATED"/>
    <property type="match status" value="1"/>
</dbReference>
<evidence type="ECO:0000313" key="5">
    <source>
        <dbReference type="Proteomes" id="UP000623269"/>
    </source>
</evidence>
<sequence>MTKYREILRLYSQGISQRSIALSCECSRNTVAKVVARAKELNITWPLSSEITDGELEKKLFPNSQQSTTVPRKYPDLEYIHKELAKSGVTLRLLWSEYCEECRLSNEIPLMYSQFCYHYQQFAEKKRATMHIPRKPGEQIEVDWAGQTASIVDRDTGEIIPAYVFVGVLSYSQYAYVEAFLSQDQESWINAHVNMYRFFGGVSRILIPDNLKTGVEKVSWYTPVINKTYHEMSEHYDTAVIPARVRKPKDKPNAEGTVGVISTWIIAALRKQKFFSLQELNTAIKEKLNIFNSKPFQKREGSRTSVFLEEEKSLLLPLPTNPYELAVWKQATVQLNYHITVDKMHYSVPYEYIKHKVDVRVTRNVIEVFYHNHRICSHPRLYGRAGQYSTNDAHMPEDHQNYVQWNAERFLSWAEKIGPNTNITVKAILSSHKVEQQGYRSCLALLKLADKYSVPRLEAACKKALSYTPHPSFKSVKTILSTGQDKVTEDKTAKTNDDSANYGFTRGADYYGRK</sequence>
<dbReference type="AlphaFoldDB" id="A0A8J7H1F3"/>
<keyword evidence="5" id="KW-1185">Reference proteome</keyword>
<evidence type="ECO:0000256" key="1">
    <source>
        <dbReference type="ARBA" id="ARBA00009277"/>
    </source>
</evidence>
<comment type="caution">
    <text evidence="4">The sequence shown here is derived from an EMBL/GenBank/DDBJ whole genome shotgun (WGS) entry which is preliminary data.</text>
</comment>
<dbReference type="PANTHER" id="PTHR35004">
    <property type="entry name" value="TRANSPOSASE RV3428C-RELATED"/>
    <property type="match status" value="1"/>
</dbReference>
<protein>
    <submittedName>
        <fullName evidence="4">IS21 family transposase</fullName>
    </submittedName>
</protein>
<dbReference type="RefSeq" id="WP_197662847.1">
    <property type="nucleotide sequence ID" value="NZ_JAEAGR010000032.1"/>
</dbReference>
<dbReference type="InterPro" id="IPR036397">
    <property type="entry name" value="RNaseH_sf"/>
</dbReference>